<evidence type="ECO:0000256" key="3">
    <source>
        <dbReference type="ARBA" id="ARBA00022448"/>
    </source>
</evidence>
<feature type="transmembrane region" description="Helical" evidence="9">
    <location>
        <begin position="34"/>
        <end position="55"/>
    </location>
</feature>
<dbReference type="PANTHER" id="PTHR31081:SF3">
    <property type="entry name" value="OS12G0503000 PROTEIN"/>
    <property type="match status" value="1"/>
</dbReference>
<organism evidence="10 11">
    <name type="scientific">Triticum urartu</name>
    <name type="common">Red wild einkorn</name>
    <name type="synonym">Crithodium urartu</name>
    <dbReference type="NCBI Taxonomy" id="4572"/>
    <lineage>
        <taxon>Eukaryota</taxon>
        <taxon>Viridiplantae</taxon>
        <taxon>Streptophyta</taxon>
        <taxon>Embryophyta</taxon>
        <taxon>Tracheophyta</taxon>
        <taxon>Spermatophyta</taxon>
        <taxon>Magnoliopsida</taxon>
        <taxon>Liliopsida</taxon>
        <taxon>Poales</taxon>
        <taxon>Poaceae</taxon>
        <taxon>BOP clade</taxon>
        <taxon>Pooideae</taxon>
        <taxon>Triticodae</taxon>
        <taxon>Triticeae</taxon>
        <taxon>Triticinae</taxon>
        <taxon>Triticum</taxon>
    </lineage>
</organism>
<dbReference type="Proteomes" id="UP000015106">
    <property type="component" value="Chromosome 7"/>
</dbReference>
<evidence type="ECO:0000256" key="2">
    <source>
        <dbReference type="ARBA" id="ARBA00005931"/>
    </source>
</evidence>
<evidence type="ECO:0000313" key="11">
    <source>
        <dbReference type="Proteomes" id="UP000015106"/>
    </source>
</evidence>
<name>A0A8R7UY28_TRIUA</name>
<feature type="transmembrane region" description="Helical" evidence="9">
    <location>
        <begin position="81"/>
        <end position="104"/>
    </location>
</feature>
<keyword evidence="5" id="KW-0547">Nucleotide-binding</keyword>
<evidence type="ECO:0000256" key="5">
    <source>
        <dbReference type="ARBA" id="ARBA00022741"/>
    </source>
</evidence>
<evidence type="ECO:0000313" key="10">
    <source>
        <dbReference type="EnsemblPlants" id="TuG1812G0700000787.01.T01"/>
    </source>
</evidence>
<evidence type="ECO:0000256" key="1">
    <source>
        <dbReference type="ARBA" id="ARBA00004141"/>
    </source>
</evidence>
<keyword evidence="3" id="KW-0813">Transport</keyword>
<reference evidence="10" key="2">
    <citation type="submission" date="2018-03" db="EMBL/GenBank/DDBJ databases">
        <title>The Triticum urartu genome reveals the dynamic nature of wheat genome evolution.</title>
        <authorList>
            <person name="Ling H."/>
            <person name="Ma B."/>
            <person name="Shi X."/>
            <person name="Liu H."/>
            <person name="Dong L."/>
            <person name="Sun H."/>
            <person name="Cao Y."/>
            <person name="Gao Q."/>
            <person name="Zheng S."/>
            <person name="Li Y."/>
            <person name="Yu Y."/>
            <person name="Du H."/>
            <person name="Qi M."/>
            <person name="Li Y."/>
            <person name="Yu H."/>
            <person name="Cui Y."/>
            <person name="Wang N."/>
            <person name="Chen C."/>
            <person name="Wu H."/>
            <person name="Zhao Y."/>
            <person name="Zhang J."/>
            <person name="Li Y."/>
            <person name="Zhou W."/>
            <person name="Zhang B."/>
            <person name="Hu W."/>
            <person name="Eijk M."/>
            <person name="Tang J."/>
            <person name="Witsenboer H."/>
            <person name="Zhao S."/>
            <person name="Li Z."/>
            <person name="Zhang A."/>
            <person name="Wang D."/>
            <person name="Liang C."/>
        </authorList>
    </citation>
    <scope>NUCLEOTIDE SEQUENCE [LARGE SCALE GENOMIC DNA]</scope>
    <source>
        <strain evidence="10">cv. G1812</strain>
    </source>
</reference>
<reference evidence="11" key="1">
    <citation type="journal article" date="2013" name="Nature">
        <title>Draft genome of the wheat A-genome progenitor Triticum urartu.</title>
        <authorList>
            <person name="Ling H.Q."/>
            <person name="Zhao S."/>
            <person name="Liu D."/>
            <person name="Wang J."/>
            <person name="Sun H."/>
            <person name="Zhang C."/>
            <person name="Fan H."/>
            <person name="Li D."/>
            <person name="Dong L."/>
            <person name="Tao Y."/>
            <person name="Gao C."/>
            <person name="Wu H."/>
            <person name="Li Y."/>
            <person name="Cui Y."/>
            <person name="Guo X."/>
            <person name="Zheng S."/>
            <person name="Wang B."/>
            <person name="Yu K."/>
            <person name="Liang Q."/>
            <person name="Yang W."/>
            <person name="Lou X."/>
            <person name="Chen J."/>
            <person name="Feng M."/>
            <person name="Jian J."/>
            <person name="Zhang X."/>
            <person name="Luo G."/>
            <person name="Jiang Y."/>
            <person name="Liu J."/>
            <person name="Wang Z."/>
            <person name="Sha Y."/>
            <person name="Zhang B."/>
            <person name="Wu H."/>
            <person name="Tang D."/>
            <person name="Shen Q."/>
            <person name="Xue P."/>
            <person name="Zou S."/>
            <person name="Wang X."/>
            <person name="Liu X."/>
            <person name="Wang F."/>
            <person name="Yang Y."/>
            <person name="An X."/>
            <person name="Dong Z."/>
            <person name="Zhang K."/>
            <person name="Zhang X."/>
            <person name="Luo M.C."/>
            <person name="Dvorak J."/>
            <person name="Tong Y."/>
            <person name="Wang J."/>
            <person name="Yang H."/>
            <person name="Li Z."/>
            <person name="Wang D."/>
            <person name="Zhang A."/>
            <person name="Wang J."/>
        </authorList>
    </citation>
    <scope>NUCLEOTIDE SEQUENCE</scope>
    <source>
        <strain evidence="11">cv. G1812</strain>
    </source>
</reference>
<dbReference type="EnsemblPlants" id="TuG1812G0700000787.01.T01">
    <property type="protein sequence ID" value="TuG1812G0700000787.01.T01"/>
    <property type="gene ID" value="TuG1812G0700000787.01"/>
</dbReference>
<evidence type="ECO:0008006" key="12">
    <source>
        <dbReference type="Google" id="ProtNLM"/>
    </source>
</evidence>
<keyword evidence="6" id="KW-0067">ATP-binding</keyword>
<dbReference type="PANTHER" id="PTHR31081">
    <property type="entry name" value="UREIDE PERMEASE 1-RELATED-RELATED"/>
    <property type="match status" value="1"/>
</dbReference>
<dbReference type="GO" id="GO:0016020">
    <property type="term" value="C:membrane"/>
    <property type="evidence" value="ECO:0007669"/>
    <property type="project" value="UniProtKB-SubCell"/>
</dbReference>
<keyword evidence="11" id="KW-1185">Reference proteome</keyword>
<dbReference type="AlphaFoldDB" id="A0A8R7UY28"/>
<dbReference type="InterPro" id="IPR009834">
    <property type="entry name" value="Ureide_permease"/>
</dbReference>
<evidence type="ECO:0000256" key="4">
    <source>
        <dbReference type="ARBA" id="ARBA00022692"/>
    </source>
</evidence>
<feature type="transmembrane region" description="Helical" evidence="9">
    <location>
        <begin position="132"/>
        <end position="152"/>
    </location>
</feature>
<keyword evidence="4 9" id="KW-0812">Transmembrane</keyword>
<protein>
    <recommendedName>
        <fullName evidence="12">Ureide permease 2</fullName>
    </recommendedName>
</protein>
<keyword evidence="8 9" id="KW-0472">Membrane</keyword>
<keyword evidence="7 9" id="KW-1133">Transmembrane helix</keyword>
<evidence type="ECO:0000256" key="8">
    <source>
        <dbReference type="ARBA" id="ARBA00023136"/>
    </source>
</evidence>
<evidence type="ECO:0000256" key="6">
    <source>
        <dbReference type="ARBA" id="ARBA00022840"/>
    </source>
</evidence>
<reference evidence="10" key="3">
    <citation type="submission" date="2022-06" db="UniProtKB">
        <authorList>
            <consortium name="EnsemblPlants"/>
        </authorList>
    </citation>
    <scope>IDENTIFICATION</scope>
</reference>
<dbReference type="GO" id="GO:0005524">
    <property type="term" value="F:ATP binding"/>
    <property type="evidence" value="ECO:0007669"/>
    <property type="project" value="UniProtKB-KW"/>
</dbReference>
<comment type="similarity">
    <text evidence="2">Belongs to the plant ureide permease (TC 2.A.7.19) family.</text>
</comment>
<proteinExistence type="inferred from homology"/>
<dbReference type="Pfam" id="PF07168">
    <property type="entry name" value="Ureide_permease"/>
    <property type="match status" value="1"/>
</dbReference>
<dbReference type="GO" id="GO:0015505">
    <property type="term" value="F:uracil:monoatomic cation symporter activity"/>
    <property type="evidence" value="ECO:0007669"/>
    <property type="project" value="TreeGrafter"/>
</dbReference>
<dbReference type="GO" id="GO:0005274">
    <property type="term" value="F:allantoin:proton symporter activity"/>
    <property type="evidence" value="ECO:0007669"/>
    <property type="project" value="TreeGrafter"/>
</dbReference>
<dbReference type="Gramene" id="TuG1812G0700000787.01.T01">
    <property type="protein sequence ID" value="TuG1812G0700000787.01.T01"/>
    <property type="gene ID" value="TuG1812G0700000787.01"/>
</dbReference>
<evidence type="ECO:0000256" key="7">
    <source>
        <dbReference type="ARBA" id="ARBA00022989"/>
    </source>
</evidence>
<evidence type="ECO:0000256" key="9">
    <source>
        <dbReference type="SAM" id="Phobius"/>
    </source>
</evidence>
<sequence length="159" mass="17593">MLCYSLFAPAFNLATNDQWHKLRDGVPHLVVYTAYFYFCLSYLVVGVALNVLCLYRPLTGVPRSTIHTAGLRRRPGGERGMALLAGLVFGLGNAFAFMAGYAAADSVQGLPLVSMRWGVLLFGEYRRSSRRAYTLLESMLFMFVVAMAVLMASSAHRKP</sequence>
<dbReference type="InterPro" id="IPR030189">
    <property type="entry name" value="UPS_plant"/>
</dbReference>
<accession>A0A8R7UY28</accession>
<comment type="subcellular location">
    <subcellularLocation>
        <location evidence="1">Membrane</location>
        <topology evidence="1">Multi-pass membrane protein</topology>
    </subcellularLocation>
</comment>